<evidence type="ECO:0000256" key="2">
    <source>
        <dbReference type="SAM" id="SignalP"/>
    </source>
</evidence>
<accession>A0A2S5B7H3</accession>
<dbReference type="AlphaFoldDB" id="A0A2S5B7H3"/>
<dbReference type="OrthoDB" id="2098436at2759"/>
<keyword evidence="2" id="KW-0732">Signal</keyword>
<name>A0A2S5B7H3_9BASI</name>
<feature type="region of interest" description="Disordered" evidence="1">
    <location>
        <begin position="23"/>
        <end position="56"/>
    </location>
</feature>
<evidence type="ECO:0000313" key="3">
    <source>
        <dbReference type="EMBL" id="POY72718.1"/>
    </source>
</evidence>
<dbReference type="PANTHER" id="PTHR38705:SF1">
    <property type="entry name" value="PROTEIN RDS1"/>
    <property type="match status" value="1"/>
</dbReference>
<gene>
    <name evidence="3" type="ORF">BMF94_4550</name>
</gene>
<reference evidence="3 4" key="1">
    <citation type="journal article" date="2018" name="Front. Microbiol.">
        <title>Prospects for Fungal Bioremediation of Acidic Radioactive Waste Sites: Characterization and Genome Sequence of Rhodotorula taiwanensis MD1149.</title>
        <authorList>
            <person name="Tkavc R."/>
            <person name="Matrosova V.Y."/>
            <person name="Grichenko O.E."/>
            <person name="Gostincar C."/>
            <person name="Volpe R.P."/>
            <person name="Klimenkova P."/>
            <person name="Gaidamakova E.K."/>
            <person name="Zhou C.E."/>
            <person name="Stewart B.J."/>
            <person name="Lyman M.G."/>
            <person name="Malfatti S.A."/>
            <person name="Rubinfeld B."/>
            <person name="Courtot M."/>
            <person name="Singh J."/>
            <person name="Dalgard C.L."/>
            <person name="Hamilton T."/>
            <person name="Frey K.G."/>
            <person name="Gunde-Cimerman N."/>
            <person name="Dugan L."/>
            <person name="Daly M.J."/>
        </authorList>
    </citation>
    <scope>NUCLEOTIDE SEQUENCE [LARGE SCALE GENOMIC DNA]</scope>
    <source>
        <strain evidence="3 4">MD1149</strain>
    </source>
</reference>
<feature type="signal peptide" evidence="2">
    <location>
        <begin position="1"/>
        <end position="18"/>
    </location>
</feature>
<organism evidence="3 4">
    <name type="scientific">Rhodotorula taiwanensis</name>
    <dbReference type="NCBI Taxonomy" id="741276"/>
    <lineage>
        <taxon>Eukaryota</taxon>
        <taxon>Fungi</taxon>
        <taxon>Dikarya</taxon>
        <taxon>Basidiomycota</taxon>
        <taxon>Pucciniomycotina</taxon>
        <taxon>Microbotryomycetes</taxon>
        <taxon>Sporidiobolales</taxon>
        <taxon>Sporidiobolaceae</taxon>
        <taxon>Rhodotorula</taxon>
    </lineage>
</organism>
<comment type="caution">
    <text evidence="3">The sequence shown here is derived from an EMBL/GenBank/DDBJ whole genome shotgun (WGS) entry which is preliminary data.</text>
</comment>
<dbReference type="EMBL" id="PJQD01000048">
    <property type="protein sequence ID" value="POY72718.1"/>
    <property type="molecule type" value="Genomic_DNA"/>
</dbReference>
<dbReference type="STRING" id="741276.A0A2S5B7H3"/>
<dbReference type="InterPro" id="IPR039254">
    <property type="entry name" value="Rds1"/>
</dbReference>
<protein>
    <submittedName>
        <fullName evidence="3">Uncharacterized protein</fullName>
    </submittedName>
</protein>
<dbReference type="Proteomes" id="UP000237144">
    <property type="component" value="Unassembled WGS sequence"/>
</dbReference>
<sequence>MLFRALAATAALAAFVNASPVLQKRQGGGTDLPTYREVPNGNGGYKPCDDSTSGSSYLDPIVESVPEGVDPKTWKGYTTENEPYANAALIIGNPTTNGTNTTMAWKGQPAGGLLENDPNYAPKSNFDFQSLNLALNQELIELDLFHYLLAKFSPEEWSAIGLTADDRTLTQHMANQEVGHAVAITNMIGVDRAAKQCVYEYPFTTLKEGILWNALLTRCLRLHQPAQLAPFRSDPPSINHDGSKAATRISADGRIASDARVTYAWTLLSPYIKSCPPNNPRIEFTRFPLLNVTNQPSALEGVPGINSNYTLTEGAGRRVDLYWEPLGKTVSYDGLYKTESMAGEPKYLAFFDQLNVTFAPLMGVDLEKRVAHAFVPNATVYPTQPQVVNTAFVALVDDNSFVTVYNSSNLNNHTVAVGIYQAS</sequence>
<evidence type="ECO:0000256" key="1">
    <source>
        <dbReference type="SAM" id="MobiDB-lite"/>
    </source>
</evidence>
<keyword evidence="4" id="KW-1185">Reference proteome</keyword>
<dbReference type="PANTHER" id="PTHR38705">
    <property type="entry name" value="PROTEIN RDS1"/>
    <property type="match status" value="1"/>
</dbReference>
<evidence type="ECO:0000313" key="4">
    <source>
        <dbReference type="Proteomes" id="UP000237144"/>
    </source>
</evidence>
<proteinExistence type="predicted"/>
<feature type="chain" id="PRO_5015555107" evidence="2">
    <location>
        <begin position="19"/>
        <end position="423"/>
    </location>
</feature>
<dbReference type="Pfam" id="PF13668">
    <property type="entry name" value="Ferritin_2"/>
    <property type="match status" value="1"/>
</dbReference>